<dbReference type="Proteomes" id="UP000008783">
    <property type="component" value="Unassembled WGS sequence"/>
</dbReference>
<dbReference type="GeneID" id="10546078"/>
<protein>
    <submittedName>
        <fullName evidence="1">Uncharacterized protein</fullName>
    </submittedName>
</protein>
<name>E3L0P6_PUCGT</name>
<proteinExistence type="predicted"/>
<dbReference type="HOGENOM" id="CLU_2211274_0_0_1"/>
<reference key="1">
    <citation type="submission" date="2007-01" db="EMBL/GenBank/DDBJ databases">
        <title>The Genome Sequence of Puccinia graminis f. sp. tritici Strain CRL 75-36-700-3.</title>
        <authorList>
            <consortium name="The Broad Institute Genome Sequencing Platform"/>
            <person name="Birren B."/>
            <person name="Lander E."/>
            <person name="Galagan J."/>
            <person name="Nusbaum C."/>
            <person name="Devon K."/>
            <person name="Cuomo C."/>
            <person name="Jaffe D."/>
            <person name="Butler J."/>
            <person name="Alvarez P."/>
            <person name="Gnerre S."/>
            <person name="Grabherr M."/>
            <person name="Mauceli E."/>
            <person name="Brockman W."/>
            <person name="Young S."/>
            <person name="LaButti K."/>
            <person name="Sykes S."/>
            <person name="DeCaprio D."/>
            <person name="Crawford M."/>
            <person name="Koehrsen M."/>
            <person name="Engels R."/>
            <person name="Montgomery P."/>
            <person name="Pearson M."/>
            <person name="Howarth C."/>
            <person name="Larson L."/>
            <person name="White J."/>
            <person name="Zeng Q."/>
            <person name="Kodira C."/>
            <person name="Yandava C."/>
            <person name="Alvarado L."/>
            <person name="O'Leary S."/>
            <person name="Szabo L."/>
            <person name="Dean R."/>
            <person name="Schein J."/>
        </authorList>
    </citation>
    <scope>NUCLEOTIDE SEQUENCE</scope>
    <source>
        <strain>CRL 75-36-700-3</strain>
    </source>
</reference>
<dbReference type="KEGG" id="pgr:PGTG_15948"/>
<evidence type="ECO:0000313" key="2">
    <source>
        <dbReference type="Proteomes" id="UP000008783"/>
    </source>
</evidence>
<evidence type="ECO:0000313" key="1">
    <source>
        <dbReference type="EMBL" id="EFP90100.2"/>
    </source>
</evidence>
<accession>E3L0P6</accession>
<dbReference type="OrthoDB" id="10594203at2759"/>
<dbReference type="InParanoid" id="E3L0P6"/>
<dbReference type="RefSeq" id="XP_003334519.2">
    <property type="nucleotide sequence ID" value="XM_003334471.2"/>
</dbReference>
<reference evidence="2" key="2">
    <citation type="journal article" date="2011" name="Proc. Natl. Acad. Sci. U.S.A.">
        <title>Obligate biotrophy features unraveled by the genomic analysis of rust fungi.</title>
        <authorList>
            <person name="Duplessis S."/>
            <person name="Cuomo C.A."/>
            <person name="Lin Y.-C."/>
            <person name="Aerts A."/>
            <person name="Tisserant E."/>
            <person name="Veneault-Fourrey C."/>
            <person name="Joly D.L."/>
            <person name="Hacquard S."/>
            <person name="Amselem J."/>
            <person name="Cantarel B.L."/>
            <person name="Chiu R."/>
            <person name="Coutinho P.M."/>
            <person name="Feau N."/>
            <person name="Field M."/>
            <person name="Frey P."/>
            <person name="Gelhaye E."/>
            <person name="Goldberg J."/>
            <person name="Grabherr M.G."/>
            <person name="Kodira C.D."/>
            <person name="Kohler A."/>
            <person name="Kuees U."/>
            <person name="Lindquist E.A."/>
            <person name="Lucas S.M."/>
            <person name="Mago R."/>
            <person name="Mauceli E."/>
            <person name="Morin E."/>
            <person name="Murat C."/>
            <person name="Pangilinan J.L."/>
            <person name="Park R."/>
            <person name="Pearson M."/>
            <person name="Quesneville H."/>
            <person name="Rouhier N."/>
            <person name="Sakthikumar S."/>
            <person name="Salamov A.A."/>
            <person name="Schmutz J."/>
            <person name="Selles B."/>
            <person name="Shapiro H."/>
            <person name="Tanguay P."/>
            <person name="Tuskan G.A."/>
            <person name="Henrissat B."/>
            <person name="Van de Peer Y."/>
            <person name="Rouze P."/>
            <person name="Ellis J.G."/>
            <person name="Dodds P.N."/>
            <person name="Schein J.E."/>
            <person name="Zhong S."/>
            <person name="Hamelin R.C."/>
            <person name="Grigoriev I.V."/>
            <person name="Szabo L.J."/>
            <person name="Martin F."/>
        </authorList>
    </citation>
    <scope>NUCLEOTIDE SEQUENCE [LARGE SCALE GENOMIC DNA]</scope>
    <source>
        <strain evidence="2">CRL 75-36-700-3 / race SCCL</strain>
    </source>
</reference>
<dbReference type="VEuPathDB" id="FungiDB:PGTG_15948"/>
<gene>
    <name evidence="1" type="ORF">PGTG_15948</name>
</gene>
<dbReference type="EMBL" id="DS178329">
    <property type="protein sequence ID" value="EFP90100.2"/>
    <property type="molecule type" value="Genomic_DNA"/>
</dbReference>
<dbReference type="AlphaFoldDB" id="E3L0P6"/>
<sequence length="107" mass="12197">MLLRKMIGKAIPLFIARCGLLVLQIKPSYMSLTPDRTRLIKRKQITGFSLMSSFKMRMILDHMNYSGLLMITTSKTSQLLAAMFSTKSLCLMATDLLALHPSEKRMR</sequence>
<keyword evidence="2" id="KW-1185">Reference proteome</keyword>
<organism evidence="1 2">
    <name type="scientific">Puccinia graminis f. sp. tritici (strain CRL 75-36-700-3 / race SCCL)</name>
    <name type="common">Black stem rust fungus</name>
    <dbReference type="NCBI Taxonomy" id="418459"/>
    <lineage>
        <taxon>Eukaryota</taxon>
        <taxon>Fungi</taxon>
        <taxon>Dikarya</taxon>
        <taxon>Basidiomycota</taxon>
        <taxon>Pucciniomycotina</taxon>
        <taxon>Pucciniomycetes</taxon>
        <taxon>Pucciniales</taxon>
        <taxon>Pucciniaceae</taxon>
        <taxon>Puccinia</taxon>
    </lineage>
</organism>